<evidence type="ECO:0000313" key="3">
    <source>
        <dbReference type="Proteomes" id="UP000003786"/>
    </source>
</evidence>
<proteinExistence type="predicted"/>
<evidence type="ECO:0000313" key="2">
    <source>
        <dbReference type="EMBL" id="BAM41855.1"/>
    </source>
</evidence>
<dbReference type="RefSeq" id="XP_009692156.1">
    <property type="nucleotide sequence ID" value="XM_009693861.1"/>
</dbReference>
<dbReference type="EMBL" id="AP011949">
    <property type="protein sequence ID" value="BAM41855.1"/>
    <property type="molecule type" value="Genomic_DNA"/>
</dbReference>
<dbReference type="eggNOG" id="ENOG502QXA0">
    <property type="taxonomic scope" value="Eukaryota"/>
</dbReference>
<dbReference type="VEuPathDB" id="PiroplasmaDB:TOT_040000235"/>
<dbReference type="OMA" id="FNDYESC"/>
<dbReference type="OrthoDB" id="365035at2759"/>
<feature type="region of interest" description="Disordered" evidence="1">
    <location>
        <begin position="19"/>
        <end position="38"/>
    </location>
</feature>
<dbReference type="Proteomes" id="UP000003786">
    <property type="component" value="Chromosome 4"/>
</dbReference>
<dbReference type="KEGG" id="tot:TOT_040000235"/>
<organism evidence="2 3">
    <name type="scientific">Theileria orientalis strain Shintoku</name>
    <dbReference type="NCBI Taxonomy" id="869250"/>
    <lineage>
        <taxon>Eukaryota</taxon>
        <taxon>Sar</taxon>
        <taxon>Alveolata</taxon>
        <taxon>Apicomplexa</taxon>
        <taxon>Aconoidasida</taxon>
        <taxon>Piroplasmida</taxon>
        <taxon>Theileriidae</taxon>
        <taxon>Theileria</taxon>
    </lineage>
</organism>
<protein>
    <submittedName>
        <fullName evidence="2">Uncharacterized protein</fullName>
    </submittedName>
</protein>
<keyword evidence="3" id="KW-1185">Reference proteome</keyword>
<dbReference type="GeneID" id="20716322"/>
<dbReference type="AlphaFoldDB" id="J4DAB0"/>
<name>J4DAB0_THEOR</name>
<accession>J4DAB0</accession>
<feature type="compositionally biased region" description="Basic and acidic residues" evidence="1">
    <location>
        <begin position="19"/>
        <end position="31"/>
    </location>
</feature>
<sequence>MMENHKIVLSKEFIQDYSKDNDNSYEKGTHEEPDEVSVTQLTVDPEKLSSCSKSQEDLSDCIKNYYKMFLDEDPVNDEKERPVELLKCGKFFNDYESCLKKM</sequence>
<reference evidence="2 3" key="1">
    <citation type="journal article" date="2012" name="MBio">
        <title>Comparative genome analysis of three eukaryotic parasites with differing abilities to transform leukocytes reveals key mediators of Theileria-induced leukocyte transformation.</title>
        <authorList>
            <person name="Hayashida K."/>
            <person name="Hara Y."/>
            <person name="Abe T."/>
            <person name="Yamasaki C."/>
            <person name="Toyoda A."/>
            <person name="Kosuge T."/>
            <person name="Suzuki Y."/>
            <person name="Sato Y."/>
            <person name="Kawashima S."/>
            <person name="Katayama T."/>
            <person name="Wakaguri H."/>
            <person name="Inoue N."/>
            <person name="Homma K."/>
            <person name="Tada-Umezaki M."/>
            <person name="Yagi Y."/>
            <person name="Fujii Y."/>
            <person name="Habara T."/>
            <person name="Kanehisa M."/>
            <person name="Watanabe H."/>
            <person name="Ito K."/>
            <person name="Gojobori T."/>
            <person name="Sugawara H."/>
            <person name="Imanishi T."/>
            <person name="Weir W."/>
            <person name="Gardner M."/>
            <person name="Pain A."/>
            <person name="Shiels B."/>
            <person name="Hattori M."/>
            <person name="Nene V."/>
            <person name="Sugimoto C."/>
        </authorList>
    </citation>
    <scope>NUCLEOTIDE SEQUENCE [LARGE SCALE GENOMIC DNA]</scope>
    <source>
        <strain evidence="2 3">Shintoku</strain>
    </source>
</reference>
<evidence type="ECO:0000256" key="1">
    <source>
        <dbReference type="SAM" id="MobiDB-lite"/>
    </source>
</evidence>
<gene>
    <name evidence="2" type="ORF">TOT_040000235</name>
</gene>